<dbReference type="PROSITE" id="PS00488">
    <property type="entry name" value="PAL_HISTIDASE"/>
    <property type="match status" value="1"/>
</dbReference>
<dbReference type="Gene3D" id="1.20.200.10">
    <property type="entry name" value="Fumarase/aspartase (Central domain)"/>
    <property type="match status" value="1"/>
</dbReference>
<dbReference type="AlphaFoldDB" id="A0AAV0BR07"/>
<evidence type="ECO:0000256" key="1">
    <source>
        <dbReference type="ARBA" id="ARBA00007238"/>
    </source>
</evidence>
<reference evidence="3" key="1">
    <citation type="submission" date="2022-06" db="EMBL/GenBank/DDBJ databases">
        <authorList>
            <consortium name="SYNGENTA / RWTH Aachen University"/>
        </authorList>
    </citation>
    <scope>NUCLEOTIDE SEQUENCE</scope>
</reference>
<protein>
    <submittedName>
        <fullName evidence="3">Phenylalanine ammonia-lyase</fullName>
    </submittedName>
</protein>
<dbReference type="InterPro" id="IPR024083">
    <property type="entry name" value="Fumarase/histidase_N"/>
</dbReference>
<evidence type="ECO:0000256" key="2">
    <source>
        <dbReference type="RuleBase" id="RU003954"/>
    </source>
</evidence>
<proteinExistence type="inferred from homology"/>
<dbReference type="InterPro" id="IPR022313">
    <property type="entry name" value="Phe/His_NH3-lyase_AS"/>
</dbReference>
<comment type="similarity">
    <text evidence="1 2">Belongs to the PAL/histidase family.</text>
</comment>
<dbReference type="InterPro" id="IPR001106">
    <property type="entry name" value="Aromatic_Lyase"/>
</dbReference>
<dbReference type="Gene3D" id="1.10.274.20">
    <property type="entry name" value="Phenylalanine ammonia-lyase 1, domain 3"/>
    <property type="match status" value="1"/>
</dbReference>
<dbReference type="InterPro" id="IPR008948">
    <property type="entry name" value="L-Aspartase-like"/>
</dbReference>
<accession>A0AAV0BR07</accession>
<dbReference type="Gene3D" id="1.10.275.10">
    <property type="entry name" value="Fumarase/aspartase (N-terminal domain)"/>
    <property type="match status" value="1"/>
</dbReference>
<keyword evidence="2" id="KW-0456">Lyase</keyword>
<dbReference type="PANTHER" id="PTHR10362">
    <property type="entry name" value="HISTIDINE AMMONIA-LYASE"/>
    <property type="match status" value="1"/>
</dbReference>
<evidence type="ECO:0000313" key="3">
    <source>
        <dbReference type="EMBL" id="CAH7689825.1"/>
    </source>
</evidence>
<gene>
    <name evidence="3" type="ORF">PPACK8108_LOCUS24970</name>
</gene>
<organism evidence="3 4">
    <name type="scientific">Phakopsora pachyrhizi</name>
    <name type="common">Asian soybean rust disease fungus</name>
    <dbReference type="NCBI Taxonomy" id="170000"/>
    <lineage>
        <taxon>Eukaryota</taxon>
        <taxon>Fungi</taxon>
        <taxon>Dikarya</taxon>
        <taxon>Basidiomycota</taxon>
        <taxon>Pucciniomycotina</taxon>
        <taxon>Pucciniomycetes</taxon>
        <taxon>Pucciniales</taxon>
        <taxon>Phakopsoraceae</taxon>
        <taxon>Phakopsora</taxon>
    </lineage>
</organism>
<dbReference type="Pfam" id="PF00221">
    <property type="entry name" value="Lyase_aromatic"/>
    <property type="match status" value="1"/>
</dbReference>
<dbReference type="EMBL" id="CALTRL010006137">
    <property type="protein sequence ID" value="CAH7689825.1"/>
    <property type="molecule type" value="Genomic_DNA"/>
</dbReference>
<dbReference type="NCBIfam" id="TIGR01226">
    <property type="entry name" value="phe_am_lyase"/>
    <property type="match status" value="1"/>
</dbReference>
<sequence length="711" mass="77715">MAPSVAFSTQKLTKKDMPLISKKETIINDLKAKAMEVSLTEGHTNLCIDALTELQNLQSKSAILTLDGKNLSPAAIVGTSRYSVQPTITKDKDVLHQVEETVEFLASKLDTAIYGVTTLGSADTRTNNPMALQMAFLEHQISGILPLPQATKNSLTYLTDPMTNIIPEAITRGAILIRINSLIRGHSAVRLVVLEALLSLLNKKLTPMVPLRGSISASGDLMPLSYVAAAICGHPAIRIIDRSSSNGEVVILTASEALAKHGITPIVLGPKEGLGISNGTAFSASAACLAAHDSHMLALFSQVLTAMTTEAMMGQVGFIHEVCRPHPGQVEVAKNIMKMLKGSRLAIESEGDRYVKDEADQALLRQDRYPLRTSPQWIGPQVEDLYHINKTLICEINSTTDNPLVDLNSKKIHNGGNFQAMSVTRAMEKTRTSLESIGKLCFAQASELMNCAMNKGLPSCLAGSEPSTNYHTKGLDINISAYTAELGFLASPVASHVQSAEQHNQAVNSMALVSARYTIQAVEVLSMLLSAHLYIVCMAIDLRVIEQIFQQKLSELVPSLLRAHFTPHINFPTKALTSAVIRRLEHNSSLDSEARFLDAFKTTSHIILDENIDMSKLKSWPQFASSEISPLYRDTRDGYFDLVSCGKELAEPWMGEETKIFYRFVRQKLGIKPRKGDVVIGQPTGSVSEDVSLIFEAMRSGEIFQYLKNLT</sequence>
<dbReference type="Proteomes" id="UP001153365">
    <property type="component" value="Unassembled WGS sequence"/>
</dbReference>
<comment type="caution">
    <text evidence="3">The sequence shown here is derived from an EMBL/GenBank/DDBJ whole genome shotgun (WGS) entry which is preliminary data.</text>
</comment>
<dbReference type="InterPro" id="IPR023144">
    <property type="entry name" value="Phe_NH3-lyase_shielding_dom_sf"/>
</dbReference>
<keyword evidence="4" id="KW-1185">Reference proteome</keyword>
<dbReference type="GO" id="GO:0016841">
    <property type="term" value="F:ammonia-lyase activity"/>
    <property type="evidence" value="ECO:0007669"/>
    <property type="project" value="InterPro"/>
</dbReference>
<dbReference type="CDD" id="cd00332">
    <property type="entry name" value="PAL-HAL"/>
    <property type="match status" value="1"/>
</dbReference>
<dbReference type="InterPro" id="IPR005922">
    <property type="entry name" value="Phe_NH3-lyase"/>
</dbReference>
<dbReference type="SUPFAM" id="SSF48557">
    <property type="entry name" value="L-aspartase-like"/>
    <property type="match status" value="1"/>
</dbReference>
<dbReference type="GO" id="GO:0005737">
    <property type="term" value="C:cytoplasm"/>
    <property type="evidence" value="ECO:0007669"/>
    <property type="project" value="InterPro"/>
</dbReference>
<dbReference type="GO" id="GO:0006559">
    <property type="term" value="P:L-phenylalanine catabolic process"/>
    <property type="evidence" value="ECO:0007669"/>
    <property type="project" value="InterPro"/>
</dbReference>
<evidence type="ECO:0000313" key="4">
    <source>
        <dbReference type="Proteomes" id="UP001153365"/>
    </source>
</evidence>
<name>A0AAV0BR07_PHAPC</name>